<feature type="compositionally biased region" description="Polar residues" evidence="1">
    <location>
        <begin position="143"/>
        <end position="152"/>
    </location>
</feature>
<organism evidence="2 3">
    <name type="scientific">Cymbomonas tetramitiformis</name>
    <dbReference type="NCBI Taxonomy" id="36881"/>
    <lineage>
        <taxon>Eukaryota</taxon>
        <taxon>Viridiplantae</taxon>
        <taxon>Chlorophyta</taxon>
        <taxon>Pyramimonadophyceae</taxon>
        <taxon>Pyramimonadales</taxon>
        <taxon>Pyramimonadaceae</taxon>
        <taxon>Cymbomonas</taxon>
    </lineage>
</organism>
<gene>
    <name evidence="2" type="ORF">CYMTET_34295</name>
</gene>
<comment type="caution">
    <text evidence="2">The sequence shown here is derived from an EMBL/GenBank/DDBJ whole genome shotgun (WGS) entry which is preliminary data.</text>
</comment>
<evidence type="ECO:0000313" key="2">
    <source>
        <dbReference type="EMBL" id="KAK3256577.1"/>
    </source>
</evidence>
<feature type="region of interest" description="Disordered" evidence="1">
    <location>
        <begin position="136"/>
        <end position="156"/>
    </location>
</feature>
<keyword evidence="3" id="KW-1185">Reference proteome</keyword>
<protein>
    <submittedName>
        <fullName evidence="2">Uncharacterized protein</fullName>
    </submittedName>
</protein>
<feature type="region of interest" description="Disordered" evidence="1">
    <location>
        <begin position="319"/>
        <end position="417"/>
    </location>
</feature>
<reference evidence="2 3" key="1">
    <citation type="journal article" date="2015" name="Genome Biol. Evol.">
        <title>Comparative Genomics of a Bacterivorous Green Alga Reveals Evolutionary Causalities and Consequences of Phago-Mixotrophic Mode of Nutrition.</title>
        <authorList>
            <person name="Burns J.A."/>
            <person name="Paasch A."/>
            <person name="Narechania A."/>
            <person name="Kim E."/>
        </authorList>
    </citation>
    <scope>NUCLEOTIDE SEQUENCE [LARGE SCALE GENOMIC DNA]</scope>
    <source>
        <strain evidence="2 3">PLY_AMNH</strain>
    </source>
</reference>
<feature type="compositionally biased region" description="Acidic residues" evidence="1">
    <location>
        <begin position="331"/>
        <end position="341"/>
    </location>
</feature>
<evidence type="ECO:0000256" key="1">
    <source>
        <dbReference type="SAM" id="MobiDB-lite"/>
    </source>
</evidence>
<name>A0AAE0KQ40_9CHLO</name>
<feature type="compositionally biased region" description="Polar residues" evidence="1">
    <location>
        <begin position="383"/>
        <end position="394"/>
    </location>
</feature>
<proteinExistence type="predicted"/>
<evidence type="ECO:0000313" key="3">
    <source>
        <dbReference type="Proteomes" id="UP001190700"/>
    </source>
</evidence>
<sequence length="417" mass="46168">MGHGTVPPEHGQDKSKAPSWLTHGWSLVAMAHRQAPRKAISTYEAIMRLPPSCQRARVDGDSNPETWRKSPFVQVRPTSQSAEQEAEAPAAGEKCVFTCAACHSGVAVNPDFNYRPVGGNRHTAHQWCERVEMPHHREGAPQGFSSTVSNTVGKEGLPEEPIWKDGVLKLVEEFVQPEGIQTCRHGFSEPALHVSFCRGVSVELKRTGIQKIHKKSMVQLQKVLFHRIGEKHQALHEPQAGISASEHHVALARETEDKGSQVHAYGNLWKSHLSRASKSATFSWQEKRDEEWARRYHAKYKTTASLEMVAERMRERAQQQAVATMVHESYEDPEAPEENSEGDVQFELVTNEKPSESIADPEPTKQSVTGGEPSDIPQKENVKQVTDSSESGSGSKVAGPADLEETNASISDEIEEA</sequence>
<dbReference type="AlphaFoldDB" id="A0AAE0KQ40"/>
<dbReference type="Proteomes" id="UP001190700">
    <property type="component" value="Unassembled WGS sequence"/>
</dbReference>
<accession>A0AAE0KQ40</accession>
<dbReference type="EMBL" id="LGRX02021527">
    <property type="protein sequence ID" value="KAK3256577.1"/>
    <property type="molecule type" value="Genomic_DNA"/>
</dbReference>